<dbReference type="EMBL" id="AYSA01000136">
    <property type="protein sequence ID" value="ESZ96483.1"/>
    <property type="molecule type" value="Genomic_DNA"/>
</dbReference>
<dbReference type="HOGENOM" id="CLU_047729_2_0_1"/>
<sequence>MVRRREGSLTPSTTNTRNSNTILSCFLKSPGSATTSANVPLYCWCDERVHLKVSDLIDDVDVVSLMIVSPFVVAHRKITIVTRDINGNSIALGIKGTVFAGAGSNSKTELDTTVFNTGKNNCGQTEAAGTNKAVSGVTKSMALSGSTLPQISTHNASISGTFHIVTSDGAGPLTAMVDTTGKGDFSKAVKAVVTTQIPGTKGKIQKSKQQRWERVLRSIGLMKRATNINEDFPFSVAIPAGTICTGTLAGQSNVCIVEIVNPSKAGPFGGCVAVQQFGGTNTTDIARRNLKPLSFSV</sequence>
<dbReference type="Proteomes" id="UP000019487">
    <property type="component" value="Unassembled WGS sequence"/>
</dbReference>
<keyword evidence="2" id="KW-1185">Reference proteome</keyword>
<evidence type="ECO:0000313" key="1">
    <source>
        <dbReference type="EMBL" id="ESZ96483.1"/>
    </source>
</evidence>
<dbReference type="InterPro" id="IPR021476">
    <property type="entry name" value="Egh16-like"/>
</dbReference>
<comment type="caution">
    <text evidence="1">The sequence shown here is derived from an EMBL/GenBank/DDBJ whole genome shotgun (WGS) entry which is preliminary data.</text>
</comment>
<dbReference type="AlphaFoldDB" id="W9CKG2"/>
<evidence type="ECO:0000313" key="2">
    <source>
        <dbReference type="Proteomes" id="UP000019487"/>
    </source>
</evidence>
<dbReference type="PANTHER" id="PTHR34618">
    <property type="entry name" value="SURFACE PROTEIN MAS1, PUTATIVE-RELATED"/>
    <property type="match status" value="1"/>
</dbReference>
<reference evidence="1 2" key="1">
    <citation type="journal article" date="2014" name="Genome Announc.">
        <title>Draft genome sequence of Sclerotinia borealis, a psychrophilic plant pathogenic fungus.</title>
        <authorList>
            <person name="Mardanov A.V."/>
            <person name="Beletsky A.V."/>
            <person name="Kadnikov V.V."/>
            <person name="Ignatov A.N."/>
            <person name="Ravin N.V."/>
        </authorList>
    </citation>
    <scope>NUCLEOTIDE SEQUENCE [LARGE SCALE GENOMIC DNA]</scope>
    <source>
        <strain evidence="2">F-4157</strain>
    </source>
</reference>
<name>W9CKG2_SCLBF</name>
<organism evidence="1 2">
    <name type="scientific">Sclerotinia borealis (strain F-4128)</name>
    <dbReference type="NCBI Taxonomy" id="1432307"/>
    <lineage>
        <taxon>Eukaryota</taxon>
        <taxon>Fungi</taxon>
        <taxon>Dikarya</taxon>
        <taxon>Ascomycota</taxon>
        <taxon>Pezizomycotina</taxon>
        <taxon>Leotiomycetes</taxon>
        <taxon>Helotiales</taxon>
        <taxon>Sclerotiniaceae</taxon>
        <taxon>Sclerotinia</taxon>
    </lineage>
</organism>
<accession>W9CKG2</accession>
<dbReference type="PANTHER" id="PTHR34618:SF4">
    <property type="entry name" value="CAS1"/>
    <property type="match status" value="1"/>
</dbReference>
<gene>
    <name evidence="1" type="ORF">SBOR_3105</name>
</gene>
<proteinExistence type="predicted"/>
<dbReference type="Pfam" id="PF11327">
    <property type="entry name" value="Egh16-like"/>
    <property type="match status" value="1"/>
</dbReference>
<dbReference type="OrthoDB" id="5418436at2759"/>
<protein>
    <submittedName>
        <fullName evidence="1">Uncharacterized protein</fullName>
    </submittedName>
</protein>